<evidence type="ECO:0000256" key="4">
    <source>
        <dbReference type="ARBA" id="ARBA00023136"/>
    </source>
</evidence>
<comment type="similarity">
    <text evidence="5">Belongs to the 4-toluene sulfonate uptake permease (TSUP) (TC 2.A.102) family.</text>
</comment>
<evidence type="ECO:0000256" key="2">
    <source>
        <dbReference type="ARBA" id="ARBA00022692"/>
    </source>
</evidence>
<dbReference type="AlphaFoldDB" id="A0A254Q0E0"/>
<feature type="transmembrane region" description="Helical" evidence="5">
    <location>
        <begin position="251"/>
        <end position="272"/>
    </location>
</feature>
<feature type="transmembrane region" description="Helical" evidence="5">
    <location>
        <begin position="12"/>
        <end position="38"/>
    </location>
</feature>
<organism evidence="6 7">
    <name type="scientific">Polynucleobacter aenigmaticus</name>
    <dbReference type="NCBI Taxonomy" id="1743164"/>
    <lineage>
        <taxon>Bacteria</taxon>
        <taxon>Pseudomonadati</taxon>
        <taxon>Pseudomonadota</taxon>
        <taxon>Betaproteobacteria</taxon>
        <taxon>Burkholderiales</taxon>
        <taxon>Burkholderiaceae</taxon>
        <taxon>Polynucleobacter</taxon>
    </lineage>
</organism>
<dbReference type="OrthoDB" id="7031597at2"/>
<feature type="transmembrane region" description="Helical" evidence="5">
    <location>
        <begin position="44"/>
        <end position="63"/>
    </location>
</feature>
<protein>
    <recommendedName>
        <fullName evidence="5">Probable membrane transporter protein</fullName>
    </recommendedName>
</protein>
<comment type="caution">
    <text evidence="6">The sequence shown here is derived from an EMBL/GenBank/DDBJ whole genome shotgun (WGS) entry which is preliminary data.</text>
</comment>
<feature type="transmembrane region" description="Helical" evidence="5">
    <location>
        <begin position="155"/>
        <end position="181"/>
    </location>
</feature>
<keyword evidence="3 5" id="KW-1133">Transmembrane helix</keyword>
<dbReference type="GO" id="GO:0005886">
    <property type="term" value="C:plasma membrane"/>
    <property type="evidence" value="ECO:0007669"/>
    <property type="project" value="UniProtKB-SubCell"/>
</dbReference>
<feature type="transmembrane region" description="Helical" evidence="5">
    <location>
        <begin position="193"/>
        <end position="211"/>
    </location>
</feature>
<evidence type="ECO:0000313" key="7">
    <source>
        <dbReference type="Proteomes" id="UP000198104"/>
    </source>
</evidence>
<dbReference type="InterPro" id="IPR002781">
    <property type="entry name" value="TM_pro_TauE-like"/>
</dbReference>
<evidence type="ECO:0000256" key="5">
    <source>
        <dbReference type="RuleBase" id="RU363041"/>
    </source>
</evidence>
<dbReference type="Proteomes" id="UP000198104">
    <property type="component" value="Unassembled WGS sequence"/>
</dbReference>
<dbReference type="InterPro" id="IPR051598">
    <property type="entry name" value="TSUP/Inactive_protease-like"/>
</dbReference>
<proteinExistence type="inferred from homology"/>
<evidence type="ECO:0000313" key="6">
    <source>
        <dbReference type="EMBL" id="OWS72279.1"/>
    </source>
</evidence>
<dbReference type="PANTHER" id="PTHR43701:SF2">
    <property type="entry name" value="MEMBRANE TRANSPORTER PROTEIN YJNA-RELATED"/>
    <property type="match status" value="1"/>
</dbReference>
<keyword evidence="5" id="KW-1003">Cell membrane</keyword>
<dbReference type="Pfam" id="PF01925">
    <property type="entry name" value="TauE"/>
    <property type="match status" value="1"/>
</dbReference>
<dbReference type="EMBL" id="NGUO01000004">
    <property type="protein sequence ID" value="OWS72279.1"/>
    <property type="molecule type" value="Genomic_DNA"/>
</dbReference>
<keyword evidence="2 5" id="KW-0812">Transmembrane</keyword>
<dbReference type="RefSeq" id="WP_088526949.1">
    <property type="nucleotide sequence ID" value="NZ_NGUO01000004.1"/>
</dbReference>
<reference evidence="6 7" key="1">
    <citation type="submission" date="2017-05" db="EMBL/GenBank/DDBJ databases">
        <title>Polynucleobacter sp. MWH-K35W1 isolated from the permanently anoxic monimolimnion of a meromictic lake.</title>
        <authorList>
            <person name="Hahn M.W."/>
        </authorList>
    </citation>
    <scope>NUCLEOTIDE SEQUENCE [LARGE SCALE GENOMIC DNA]</scope>
    <source>
        <strain evidence="6 7">MWH-K35W1</strain>
    </source>
</reference>
<feature type="transmembrane region" description="Helical" evidence="5">
    <location>
        <begin position="99"/>
        <end position="117"/>
    </location>
</feature>
<sequence>MDYSTLISPALGILVGVLMGLTGAGGGILSVPLLVFFLDLPITEAAPIALCAVALASSIGAILGLKNKILRYKAAGFMAIFGLALSPIGLWLAPKIPNAPLQILFSLILLYVAIRLLRQARNEIKGVPEEHRKPPPCLMNPAIGKLQWTMPCARALMLAGSLAGFLSGLLGVGGGFIIVPALKRYTDLPVKSIVATSLGVLAIITGGGAIFSAASGSLNIMVAAPFALAALGGLLMGQLLGKKISGSYTQLIFSIFTLVIAIGLLIKGVLLFNT</sequence>
<name>A0A254Q0E0_9BURK</name>
<comment type="subcellular location">
    <subcellularLocation>
        <location evidence="5">Cell membrane</location>
        <topology evidence="5">Multi-pass membrane protein</topology>
    </subcellularLocation>
    <subcellularLocation>
        <location evidence="1">Membrane</location>
        <topology evidence="1">Multi-pass membrane protein</topology>
    </subcellularLocation>
</comment>
<keyword evidence="4 5" id="KW-0472">Membrane</keyword>
<dbReference type="PANTHER" id="PTHR43701">
    <property type="entry name" value="MEMBRANE TRANSPORTER PROTEIN MJ0441-RELATED"/>
    <property type="match status" value="1"/>
</dbReference>
<feature type="transmembrane region" description="Helical" evidence="5">
    <location>
        <begin position="218"/>
        <end position="239"/>
    </location>
</feature>
<keyword evidence="7" id="KW-1185">Reference proteome</keyword>
<accession>A0A254Q0E0</accession>
<gene>
    <name evidence="6" type="ORF">CBI30_03580</name>
</gene>
<evidence type="ECO:0000256" key="1">
    <source>
        <dbReference type="ARBA" id="ARBA00004141"/>
    </source>
</evidence>
<evidence type="ECO:0000256" key="3">
    <source>
        <dbReference type="ARBA" id="ARBA00022989"/>
    </source>
</evidence>
<feature type="transmembrane region" description="Helical" evidence="5">
    <location>
        <begin position="75"/>
        <end position="93"/>
    </location>
</feature>